<name>A0A0A0KPA5_CUCSA</name>
<reference evidence="2 3" key="4">
    <citation type="journal article" date="2011" name="BMC Genomics">
        <title>RNA-Seq improves annotation of protein-coding genes in the cucumber genome.</title>
        <authorList>
            <person name="Li Z."/>
            <person name="Zhang Z."/>
            <person name="Yan P."/>
            <person name="Huang S."/>
            <person name="Fei Z."/>
            <person name="Lin K."/>
        </authorList>
    </citation>
    <scope>NUCLEOTIDE SEQUENCE [LARGE SCALE GENOMIC DNA]</scope>
    <source>
        <strain evidence="3">cv. 9930</strain>
    </source>
</reference>
<feature type="compositionally biased region" description="Polar residues" evidence="1">
    <location>
        <begin position="52"/>
        <end position="77"/>
    </location>
</feature>
<dbReference type="Proteomes" id="UP000029981">
    <property type="component" value="Chromosome 5"/>
</dbReference>
<organism evidence="2 3">
    <name type="scientific">Cucumis sativus</name>
    <name type="common">Cucumber</name>
    <dbReference type="NCBI Taxonomy" id="3659"/>
    <lineage>
        <taxon>Eukaryota</taxon>
        <taxon>Viridiplantae</taxon>
        <taxon>Streptophyta</taxon>
        <taxon>Embryophyta</taxon>
        <taxon>Tracheophyta</taxon>
        <taxon>Spermatophyta</taxon>
        <taxon>Magnoliopsida</taxon>
        <taxon>eudicotyledons</taxon>
        <taxon>Gunneridae</taxon>
        <taxon>Pentapetalae</taxon>
        <taxon>rosids</taxon>
        <taxon>fabids</taxon>
        <taxon>Cucurbitales</taxon>
        <taxon>Cucurbitaceae</taxon>
        <taxon>Benincaseae</taxon>
        <taxon>Cucumis</taxon>
    </lineage>
</organism>
<protein>
    <submittedName>
        <fullName evidence="2">Uncharacterized protein</fullName>
    </submittedName>
</protein>
<evidence type="ECO:0000256" key="1">
    <source>
        <dbReference type="SAM" id="MobiDB-lite"/>
    </source>
</evidence>
<dbReference type="Gramene" id="KGN51438">
    <property type="protein sequence ID" value="KGN51438"/>
    <property type="gene ID" value="Csa_5G546570"/>
</dbReference>
<feature type="region of interest" description="Disordered" evidence="1">
    <location>
        <begin position="26"/>
        <end position="79"/>
    </location>
</feature>
<evidence type="ECO:0000313" key="2">
    <source>
        <dbReference type="EMBL" id="KGN51438.1"/>
    </source>
</evidence>
<dbReference type="EMBL" id="CM002926">
    <property type="protein sequence ID" value="KGN51438.1"/>
    <property type="molecule type" value="Genomic_DNA"/>
</dbReference>
<evidence type="ECO:0000313" key="3">
    <source>
        <dbReference type="Proteomes" id="UP000029981"/>
    </source>
</evidence>
<dbReference type="AlphaFoldDB" id="A0A0A0KPA5"/>
<reference evidence="2 3" key="3">
    <citation type="journal article" date="2010" name="BMC Genomics">
        <title>Transcriptome sequencing and comparative analysis of cucumber flowers with different sex types.</title>
        <authorList>
            <person name="Guo S."/>
            <person name="Zheng Y."/>
            <person name="Joung J.G."/>
            <person name="Liu S."/>
            <person name="Zhang Z."/>
            <person name="Crasta O.R."/>
            <person name="Sobral B.W."/>
            <person name="Xu Y."/>
            <person name="Huang S."/>
            <person name="Fei Z."/>
        </authorList>
    </citation>
    <scope>NUCLEOTIDE SEQUENCE [LARGE SCALE GENOMIC DNA]</scope>
    <source>
        <strain evidence="3">cv. 9930</strain>
    </source>
</reference>
<keyword evidence="3" id="KW-1185">Reference proteome</keyword>
<reference evidence="2 3" key="1">
    <citation type="journal article" date="2009" name="Nat. Genet.">
        <title>The genome of the cucumber, Cucumis sativus L.</title>
        <authorList>
            <person name="Huang S."/>
            <person name="Li R."/>
            <person name="Zhang Z."/>
            <person name="Li L."/>
            <person name="Gu X."/>
            <person name="Fan W."/>
            <person name="Lucas W.J."/>
            <person name="Wang X."/>
            <person name="Xie B."/>
            <person name="Ni P."/>
            <person name="Ren Y."/>
            <person name="Zhu H."/>
            <person name="Li J."/>
            <person name="Lin K."/>
            <person name="Jin W."/>
            <person name="Fei Z."/>
            <person name="Li G."/>
            <person name="Staub J."/>
            <person name="Kilian A."/>
            <person name="van der Vossen E.A."/>
            <person name="Wu Y."/>
            <person name="Guo J."/>
            <person name="He J."/>
            <person name="Jia Z."/>
            <person name="Ren Y."/>
            <person name="Tian G."/>
            <person name="Lu Y."/>
            <person name="Ruan J."/>
            <person name="Qian W."/>
            <person name="Wang M."/>
            <person name="Huang Q."/>
            <person name="Li B."/>
            <person name="Xuan Z."/>
            <person name="Cao J."/>
            <person name="Asan"/>
            <person name="Wu Z."/>
            <person name="Zhang J."/>
            <person name="Cai Q."/>
            <person name="Bai Y."/>
            <person name="Zhao B."/>
            <person name="Han Y."/>
            <person name="Li Y."/>
            <person name="Li X."/>
            <person name="Wang S."/>
            <person name="Shi Q."/>
            <person name="Liu S."/>
            <person name="Cho W.K."/>
            <person name="Kim J.Y."/>
            <person name="Xu Y."/>
            <person name="Heller-Uszynska K."/>
            <person name="Miao H."/>
            <person name="Cheng Z."/>
            <person name="Zhang S."/>
            <person name="Wu J."/>
            <person name="Yang Y."/>
            <person name="Kang H."/>
            <person name="Li M."/>
            <person name="Liang H."/>
            <person name="Ren X."/>
            <person name="Shi Z."/>
            <person name="Wen M."/>
            <person name="Jian M."/>
            <person name="Yang H."/>
            <person name="Zhang G."/>
            <person name="Yang Z."/>
            <person name="Chen R."/>
            <person name="Liu S."/>
            <person name="Li J."/>
            <person name="Ma L."/>
            <person name="Liu H."/>
            <person name="Zhou Y."/>
            <person name="Zhao J."/>
            <person name="Fang X."/>
            <person name="Li G."/>
            <person name="Fang L."/>
            <person name="Li Y."/>
            <person name="Liu D."/>
            <person name="Zheng H."/>
            <person name="Zhang Y."/>
            <person name="Qin N."/>
            <person name="Li Z."/>
            <person name="Yang G."/>
            <person name="Yang S."/>
            <person name="Bolund L."/>
            <person name="Kristiansen K."/>
            <person name="Zheng H."/>
            <person name="Li S."/>
            <person name="Zhang X."/>
            <person name="Yang H."/>
            <person name="Wang J."/>
            <person name="Sun R."/>
            <person name="Zhang B."/>
            <person name="Jiang S."/>
            <person name="Wang J."/>
            <person name="Du Y."/>
            <person name="Li S."/>
        </authorList>
    </citation>
    <scope>NUCLEOTIDE SEQUENCE [LARGE SCALE GENOMIC DNA]</scope>
    <source>
        <strain evidence="3">cv. 9930</strain>
    </source>
</reference>
<gene>
    <name evidence="2" type="ORF">Csa_5G546570</name>
</gene>
<proteinExistence type="predicted"/>
<sequence>MNVFILKNSLNQSLIFQELIKEKPLKKDKIRAPRSSTSPTGDNGPKQGPLVGSSQGQQIETGTSGQVQPSSLGNESHSLFEGAQAKKLTFFRRGLKLDHS</sequence>
<reference evidence="2 3" key="2">
    <citation type="journal article" date="2009" name="PLoS ONE">
        <title>An integrated genetic and cytogenetic map of the cucumber genome.</title>
        <authorList>
            <person name="Ren Y."/>
            <person name="Zhang Z."/>
            <person name="Liu J."/>
            <person name="Staub J.E."/>
            <person name="Han Y."/>
            <person name="Cheng Z."/>
            <person name="Li X."/>
            <person name="Lu J."/>
            <person name="Miao H."/>
            <person name="Kang H."/>
            <person name="Xie B."/>
            <person name="Gu X."/>
            <person name="Wang X."/>
            <person name="Du Y."/>
            <person name="Jin W."/>
            <person name="Huang S."/>
        </authorList>
    </citation>
    <scope>NUCLEOTIDE SEQUENCE [LARGE SCALE GENOMIC DNA]</scope>
    <source>
        <strain evidence="3">cv. 9930</strain>
    </source>
</reference>
<accession>A0A0A0KPA5</accession>